<dbReference type="EMBL" id="JAFFZE010000004">
    <property type="protein sequence ID" value="MCT2582023.1"/>
    <property type="molecule type" value="Genomic_DNA"/>
</dbReference>
<keyword evidence="1" id="KW-0456">Lyase</keyword>
<evidence type="ECO:0000313" key="3">
    <source>
        <dbReference type="EMBL" id="MCT2582023.1"/>
    </source>
</evidence>
<keyword evidence="3" id="KW-0378">Hydrolase</keyword>
<dbReference type="GO" id="GO:0016787">
    <property type="term" value="F:hydrolase activity"/>
    <property type="evidence" value="ECO:0007669"/>
    <property type="project" value="UniProtKB-KW"/>
</dbReference>
<comment type="caution">
    <text evidence="3">The sequence shown here is derived from an EMBL/GenBank/DDBJ whole genome shotgun (WGS) entry which is preliminary data.</text>
</comment>
<dbReference type="InterPro" id="IPR052172">
    <property type="entry name" value="UxaA_altronate/galactarate_dh"/>
</dbReference>
<dbReference type="PANTHER" id="PTHR30536:SF5">
    <property type="entry name" value="ALTRONATE DEHYDRATASE"/>
    <property type="match status" value="1"/>
</dbReference>
<organism evidence="3 4">
    <name type="scientific">Actinophytocola gossypii</name>
    <dbReference type="NCBI Taxonomy" id="2812003"/>
    <lineage>
        <taxon>Bacteria</taxon>
        <taxon>Bacillati</taxon>
        <taxon>Actinomycetota</taxon>
        <taxon>Actinomycetes</taxon>
        <taxon>Pseudonocardiales</taxon>
        <taxon>Pseudonocardiaceae</taxon>
    </lineage>
</organism>
<dbReference type="Proteomes" id="UP001156441">
    <property type="component" value="Unassembled WGS sequence"/>
</dbReference>
<accession>A0ABT2J2D9</accession>
<dbReference type="RefSeq" id="WP_260189376.1">
    <property type="nucleotide sequence ID" value="NZ_JAFFZE010000004.1"/>
</dbReference>
<dbReference type="InterPro" id="IPR013974">
    <property type="entry name" value="SAF"/>
</dbReference>
<keyword evidence="4" id="KW-1185">Reference proteome</keyword>
<name>A0ABT2J2D9_9PSEU</name>
<evidence type="ECO:0000313" key="4">
    <source>
        <dbReference type="Proteomes" id="UP001156441"/>
    </source>
</evidence>
<protein>
    <submittedName>
        <fullName evidence="3">UxaA family hydrolase</fullName>
    </submittedName>
</protein>
<evidence type="ECO:0000259" key="2">
    <source>
        <dbReference type="SMART" id="SM00858"/>
    </source>
</evidence>
<dbReference type="InterPro" id="IPR044144">
    <property type="entry name" value="SAF_UxaA/GarD"/>
</dbReference>
<dbReference type="SMART" id="SM00858">
    <property type="entry name" value="SAF"/>
    <property type="match status" value="1"/>
</dbReference>
<dbReference type="Gene3D" id="2.30.130.110">
    <property type="match status" value="1"/>
</dbReference>
<proteinExistence type="predicted"/>
<feature type="domain" description="SAF" evidence="2">
    <location>
        <begin position="15"/>
        <end position="91"/>
    </location>
</feature>
<gene>
    <name evidence="3" type="ORF">JT362_02660</name>
</gene>
<sequence length="100" mass="10852">MASSRPDFLAHRSGDAVAVAVRDLEPGLVRGGYLDGDATEEVDLKNDVPLGHKVALRDIRAGEDVIEYGVRVAIASQDISRGDYVHTHNVRSARWQNSVA</sequence>
<dbReference type="CDD" id="cd11613">
    <property type="entry name" value="SAF_AH_GD"/>
    <property type="match status" value="1"/>
</dbReference>
<evidence type="ECO:0000256" key="1">
    <source>
        <dbReference type="ARBA" id="ARBA00023239"/>
    </source>
</evidence>
<dbReference type="PANTHER" id="PTHR30536">
    <property type="entry name" value="ALTRONATE/GALACTARATE DEHYDRATASE"/>
    <property type="match status" value="1"/>
</dbReference>
<reference evidence="3 4" key="1">
    <citation type="submission" date="2021-02" db="EMBL/GenBank/DDBJ databases">
        <title>Actinophytocola xerophila sp. nov., isolated from soil of cotton cropping field.</title>
        <authorList>
            <person name="Huang R."/>
            <person name="Chen X."/>
            <person name="Ge X."/>
            <person name="Liu W."/>
        </authorList>
    </citation>
    <scope>NUCLEOTIDE SEQUENCE [LARGE SCALE GENOMIC DNA]</scope>
    <source>
        <strain evidence="3 4">S1-96</strain>
    </source>
</reference>